<comment type="caution">
    <text evidence="7">The sequence shown here is derived from an EMBL/GenBank/DDBJ whole genome shotgun (WGS) entry which is preliminary data.</text>
</comment>
<dbReference type="PANTHER" id="PTHR46696">
    <property type="entry name" value="P450, PUTATIVE (EUROFUNG)-RELATED"/>
    <property type="match status" value="1"/>
</dbReference>
<dbReference type="InterPro" id="IPR002397">
    <property type="entry name" value="Cyt_P450_B"/>
</dbReference>
<sequence length="413" mass="44550">MTIASTPALEAAQALFSPQAITDPYPLYAQARALGRELGTDGLLHVPEWNITLVFSHEVASAVFRSPAALSGQGFAGESETAFPEAMRVLRPMMLFHNGPSHTRLRSLAQAAFTPRVVAQQRELVQTRLDRLLKAAADNPDFDAVEDLAVPLPVGVITEMLGLSGDDEAKFRQWSGSIAELLGGNNESTVMERVEADAIEMRRYFRGLADELRARPQPGLLSAMAGVEDGGERLSSDELLANAVLLLAAGHETTTNLIASGILTLARQPDAWAALKENPELAPGMTEELLRVTSPVQRTGRGLAQDLVVGGQTLRAGSFAALIVAAANRDERVFPDPERLDPARPNTARHLAFASGPHYCLGASLARMEGELVFRTLAERFPGMQVPEQQVQYRPNFVLRGPLALRVQLGAQG</sequence>
<proteinExistence type="inferred from homology"/>
<evidence type="ECO:0000256" key="4">
    <source>
        <dbReference type="ARBA" id="ARBA00023002"/>
    </source>
</evidence>
<dbReference type="PANTHER" id="PTHR46696:SF1">
    <property type="entry name" value="CYTOCHROME P450 YJIB-RELATED"/>
    <property type="match status" value="1"/>
</dbReference>
<dbReference type="Gene3D" id="1.10.630.10">
    <property type="entry name" value="Cytochrome P450"/>
    <property type="match status" value="1"/>
</dbReference>
<dbReference type="CDD" id="cd20625">
    <property type="entry name" value="CYP164-like"/>
    <property type="match status" value="1"/>
</dbReference>
<reference evidence="7" key="2">
    <citation type="submission" date="2020-09" db="EMBL/GenBank/DDBJ databases">
        <authorList>
            <person name="Sun Q."/>
            <person name="Ohkuma M."/>
        </authorList>
    </citation>
    <scope>NUCLEOTIDE SEQUENCE</scope>
    <source>
        <strain evidence="7">JCM 31311</strain>
    </source>
</reference>
<dbReference type="PRINTS" id="PR00359">
    <property type="entry name" value="BP450"/>
</dbReference>
<name>A0A918FEW9_9DEIO</name>
<gene>
    <name evidence="7" type="ORF">GCM10008957_48740</name>
</gene>
<organism evidence="7 8">
    <name type="scientific">Deinococcus ruber</name>
    <dbReference type="NCBI Taxonomy" id="1848197"/>
    <lineage>
        <taxon>Bacteria</taxon>
        <taxon>Thermotogati</taxon>
        <taxon>Deinococcota</taxon>
        <taxon>Deinococci</taxon>
        <taxon>Deinococcales</taxon>
        <taxon>Deinococcaceae</taxon>
        <taxon>Deinococcus</taxon>
    </lineage>
</organism>
<dbReference type="GO" id="GO:0020037">
    <property type="term" value="F:heme binding"/>
    <property type="evidence" value="ECO:0007669"/>
    <property type="project" value="InterPro"/>
</dbReference>
<dbReference type="InterPro" id="IPR036396">
    <property type="entry name" value="Cyt_P450_sf"/>
</dbReference>
<dbReference type="Pfam" id="PF00067">
    <property type="entry name" value="p450"/>
    <property type="match status" value="1"/>
</dbReference>
<keyword evidence="3" id="KW-0479">Metal-binding</keyword>
<dbReference type="SUPFAM" id="SSF48264">
    <property type="entry name" value="Cytochrome P450"/>
    <property type="match status" value="1"/>
</dbReference>
<evidence type="ECO:0000313" key="7">
    <source>
        <dbReference type="EMBL" id="GGR32501.1"/>
    </source>
</evidence>
<dbReference type="GO" id="GO:0004497">
    <property type="term" value="F:monooxygenase activity"/>
    <property type="evidence" value="ECO:0007669"/>
    <property type="project" value="UniProtKB-KW"/>
</dbReference>
<dbReference type="FunFam" id="1.10.630.10:FF:000018">
    <property type="entry name" value="Cytochrome P450 monooxygenase"/>
    <property type="match status" value="1"/>
</dbReference>
<comment type="similarity">
    <text evidence="1">Belongs to the cytochrome P450 family.</text>
</comment>
<dbReference type="GO" id="GO:0016705">
    <property type="term" value="F:oxidoreductase activity, acting on paired donors, with incorporation or reduction of molecular oxygen"/>
    <property type="evidence" value="ECO:0007669"/>
    <property type="project" value="InterPro"/>
</dbReference>
<keyword evidence="4" id="KW-0560">Oxidoreductase</keyword>
<dbReference type="EMBL" id="BMQL01000055">
    <property type="protein sequence ID" value="GGR32501.1"/>
    <property type="molecule type" value="Genomic_DNA"/>
</dbReference>
<evidence type="ECO:0000256" key="3">
    <source>
        <dbReference type="ARBA" id="ARBA00022723"/>
    </source>
</evidence>
<keyword evidence="6" id="KW-0503">Monooxygenase</keyword>
<accession>A0A918FEW9</accession>
<keyword evidence="2" id="KW-0349">Heme</keyword>
<dbReference type="RefSeq" id="WP_189093124.1">
    <property type="nucleotide sequence ID" value="NZ_BMQL01000055.1"/>
</dbReference>
<evidence type="ECO:0000313" key="8">
    <source>
        <dbReference type="Proteomes" id="UP000603865"/>
    </source>
</evidence>
<dbReference type="AlphaFoldDB" id="A0A918FEW9"/>
<dbReference type="GO" id="GO:0005506">
    <property type="term" value="F:iron ion binding"/>
    <property type="evidence" value="ECO:0007669"/>
    <property type="project" value="InterPro"/>
</dbReference>
<keyword evidence="8" id="KW-1185">Reference proteome</keyword>
<protein>
    <submittedName>
        <fullName evidence="7">Cytochrome P450</fullName>
    </submittedName>
</protein>
<evidence type="ECO:0000256" key="6">
    <source>
        <dbReference type="ARBA" id="ARBA00023033"/>
    </source>
</evidence>
<dbReference type="InterPro" id="IPR001128">
    <property type="entry name" value="Cyt_P450"/>
</dbReference>
<reference evidence="7" key="1">
    <citation type="journal article" date="2014" name="Int. J. Syst. Evol. Microbiol.">
        <title>Complete genome sequence of Corynebacterium casei LMG S-19264T (=DSM 44701T), isolated from a smear-ripened cheese.</title>
        <authorList>
            <consortium name="US DOE Joint Genome Institute (JGI-PGF)"/>
            <person name="Walter F."/>
            <person name="Albersmeier A."/>
            <person name="Kalinowski J."/>
            <person name="Ruckert C."/>
        </authorList>
    </citation>
    <scope>NUCLEOTIDE SEQUENCE</scope>
    <source>
        <strain evidence="7">JCM 31311</strain>
    </source>
</reference>
<evidence type="ECO:0000256" key="1">
    <source>
        <dbReference type="ARBA" id="ARBA00010617"/>
    </source>
</evidence>
<keyword evidence="5" id="KW-0408">Iron</keyword>
<dbReference type="Proteomes" id="UP000603865">
    <property type="component" value="Unassembled WGS sequence"/>
</dbReference>
<evidence type="ECO:0000256" key="2">
    <source>
        <dbReference type="ARBA" id="ARBA00022617"/>
    </source>
</evidence>
<evidence type="ECO:0000256" key="5">
    <source>
        <dbReference type="ARBA" id="ARBA00023004"/>
    </source>
</evidence>